<reference evidence="1 2" key="1">
    <citation type="submission" date="2017-11" db="EMBL/GenBank/DDBJ databases">
        <title>Complete genome of Rhizobium leguminosarum Norway, an ineffective micro-symbiont.</title>
        <authorList>
            <person name="Hoffrichter A."/>
            <person name="Liang J."/>
            <person name="Brachmann A."/>
            <person name="Marin M."/>
        </authorList>
    </citation>
    <scope>NUCLEOTIDE SEQUENCE [LARGE SCALE GENOMIC DNA]</scope>
    <source>
        <strain evidence="1 2">Norway</strain>
    </source>
</reference>
<accession>A0A2K9YX88</accession>
<proteinExistence type="predicted"/>
<dbReference type="AlphaFoldDB" id="A0A2K9YX88"/>
<organism evidence="1 2">
    <name type="scientific">Rhizobium leguminosarum</name>
    <dbReference type="NCBI Taxonomy" id="384"/>
    <lineage>
        <taxon>Bacteria</taxon>
        <taxon>Pseudomonadati</taxon>
        <taxon>Pseudomonadota</taxon>
        <taxon>Alphaproteobacteria</taxon>
        <taxon>Hyphomicrobiales</taxon>
        <taxon>Rhizobiaceae</taxon>
        <taxon>Rhizobium/Agrobacterium group</taxon>
        <taxon>Rhizobium</taxon>
    </lineage>
</organism>
<evidence type="ECO:0000313" key="2">
    <source>
        <dbReference type="Proteomes" id="UP000238523"/>
    </source>
</evidence>
<gene>
    <name evidence="1" type="ORF">CUJ84_Chr000174</name>
</gene>
<sequence>MIGGDNRQVSPLAGLILLAFSDVYIRAEIDEGMAAALLSPFHLCYEIDVFVNVNGSDEPWPCPRSSRTD</sequence>
<protein>
    <submittedName>
        <fullName evidence="1">Uncharacterized protein</fullName>
    </submittedName>
</protein>
<name>A0A2K9YX88_RHILE</name>
<dbReference type="Proteomes" id="UP000238523">
    <property type="component" value="Chromosome"/>
</dbReference>
<evidence type="ECO:0000313" key="1">
    <source>
        <dbReference type="EMBL" id="AUW40594.1"/>
    </source>
</evidence>
<dbReference type="EMBL" id="CP025012">
    <property type="protein sequence ID" value="AUW40594.1"/>
    <property type="molecule type" value="Genomic_DNA"/>
</dbReference>